<dbReference type="Proteomes" id="UP000183832">
    <property type="component" value="Unassembled WGS sequence"/>
</dbReference>
<reference evidence="1 2" key="1">
    <citation type="submission" date="2015-04" db="EMBL/GenBank/DDBJ databases">
        <authorList>
            <person name="Syromyatnikov M.Y."/>
            <person name="Popov V.N."/>
        </authorList>
    </citation>
    <scope>NUCLEOTIDE SEQUENCE [LARGE SCALE GENOMIC DNA]</scope>
</reference>
<organism evidence="1 2">
    <name type="scientific">Clunio marinus</name>
    <dbReference type="NCBI Taxonomy" id="568069"/>
    <lineage>
        <taxon>Eukaryota</taxon>
        <taxon>Metazoa</taxon>
        <taxon>Ecdysozoa</taxon>
        <taxon>Arthropoda</taxon>
        <taxon>Hexapoda</taxon>
        <taxon>Insecta</taxon>
        <taxon>Pterygota</taxon>
        <taxon>Neoptera</taxon>
        <taxon>Endopterygota</taxon>
        <taxon>Diptera</taxon>
        <taxon>Nematocera</taxon>
        <taxon>Chironomoidea</taxon>
        <taxon>Chironomidae</taxon>
        <taxon>Clunio</taxon>
    </lineage>
</organism>
<dbReference type="AlphaFoldDB" id="A0A1J1J131"/>
<evidence type="ECO:0000313" key="1">
    <source>
        <dbReference type="EMBL" id="CRL06111.1"/>
    </source>
</evidence>
<evidence type="ECO:0000313" key="2">
    <source>
        <dbReference type="Proteomes" id="UP000183832"/>
    </source>
</evidence>
<proteinExistence type="predicted"/>
<protein>
    <submittedName>
        <fullName evidence="1">CLUMA_CG019353, isoform A</fullName>
    </submittedName>
</protein>
<name>A0A1J1J131_9DIPT</name>
<sequence>MQIIEESSKGLNVKLVVVMPKSLLCVRPEDNVDYIVQSMFCNRNVITSDQRLCLLSFDPQLLLKLHPQFPHNNNKLNAQKSNL</sequence>
<dbReference type="EMBL" id="CVRI01000066">
    <property type="protein sequence ID" value="CRL06111.1"/>
    <property type="molecule type" value="Genomic_DNA"/>
</dbReference>
<keyword evidence="2" id="KW-1185">Reference proteome</keyword>
<accession>A0A1J1J131</accession>
<gene>
    <name evidence="1" type="ORF">CLUMA_CG019353</name>
</gene>